<keyword evidence="2 4" id="KW-0238">DNA-binding</keyword>
<dbReference type="EMBL" id="RRAZ01000002">
    <property type="protein sequence ID" value="RRH78116.1"/>
    <property type="molecule type" value="Genomic_DNA"/>
</dbReference>
<feature type="domain" description="HTH tetR-type" evidence="5">
    <location>
        <begin position="25"/>
        <end position="85"/>
    </location>
</feature>
<organism evidence="6 7">
    <name type="scientific">Falsigemmobacter faecalis</name>
    <dbReference type="NCBI Taxonomy" id="2488730"/>
    <lineage>
        <taxon>Bacteria</taxon>
        <taxon>Pseudomonadati</taxon>
        <taxon>Pseudomonadota</taxon>
        <taxon>Alphaproteobacteria</taxon>
        <taxon>Rhodobacterales</taxon>
        <taxon>Paracoccaceae</taxon>
        <taxon>Falsigemmobacter</taxon>
    </lineage>
</organism>
<dbReference type="GO" id="GO:0000976">
    <property type="term" value="F:transcription cis-regulatory region binding"/>
    <property type="evidence" value="ECO:0007669"/>
    <property type="project" value="TreeGrafter"/>
</dbReference>
<dbReference type="AlphaFoldDB" id="A0A3P3DWJ4"/>
<dbReference type="PRINTS" id="PR00455">
    <property type="entry name" value="HTHTETR"/>
</dbReference>
<proteinExistence type="predicted"/>
<accession>A0A3P3DWJ4</accession>
<dbReference type="InterPro" id="IPR036271">
    <property type="entry name" value="Tet_transcr_reg_TetR-rel_C_sf"/>
</dbReference>
<gene>
    <name evidence="6" type="ORF">EG244_01325</name>
</gene>
<evidence type="ECO:0000259" key="5">
    <source>
        <dbReference type="PROSITE" id="PS50977"/>
    </source>
</evidence>
<evidence type="ECO:0000313" key="6">
    <source>
        <dbReference type="EMBL" id="RRH78116.1"/>
    </source>
</evidence>
<dbReference type="Proteomes" id="UP000282125">
    <property type="component" value="Unassembled WGS sequence"/>
</dbReference>
<dbReference type="Pfam" id="PF00440">
    <property type="entry name" value="TetR_N"/>
    <property type="match status" value="1"/>
</dbReference>
<keyword evidence="1" id="KW-0805">Transcription regulation</keyword>
<sequence>MSVLYVESDPGPVIHMPRLTDDRRLRQRQRVLDAARLCFARQGFQATTMADIIREAQMSAGAVYGYFSGKHDLGLTAMDQEMARLTTALEPVFATPPAGGLRAAVQAILDGIAGLSDGSETDFCRMAINAISEARRDALMQEALLAHLSPFLAQLEGLVRIYSDTARPDEAAKTLFALILGQIIRQSLLGGPLRLSDPDLTELAL</sequence>
<dbReference type="SUPFAM" id="SSF46689">
    <property type="entry name" value="Homeodomain-like"/>
    <property type="match status" value="1"/>
</dbReference>
<comment type="caution">
    <text evidence="6">The sequence shown here is derived from an EMBL/GenBank/DDBJ whole genome shotgun (WGS) entry which is preliminary data.</text>
</comment>
<evidence type="ECO:0000256" key="4">
    <source>
        <dbReference type="PROSITE-ProRule" id="PRU00335"/>
    </source>
</evidence>
<protein>
    <submittedName>
        <fullName evidence="6">TetR/AcrR family transcriptional regulator</fullName>
    </submittedName>
</protein>
<evidence type="ECO:0000256" key="2">
    <source>
        <dbReference type="ARBA" id="ARBA00023125"/>
    </source>
</evidence>
<keyword evidence="7" id="KW-1185">Reference proteome</keyword>
<evidence type="ECO:0000313" key="7">
    <source>
        <dbReference type="Proteomes" id="UP000282125"/>
    </source>
</evidence>
<dbReference type="Gene3D" id="1.10.357.10">
    <property type="entry name" value="Tetracycline Repressor, domain 2"/>
    <property type="match status" value="1"/>
</dbReference>
<dbReference type="InterPro" id="IPR050109">
    <property type="entry name" value="HTH-type_TetR-like_transc_reg"/>
</dbReference>
<dbReference type="PANTHER" id="PTHR30055">
    <property type="entry name" value="HTH-TYPE TRANSCRIPTIONAL REGULATOR RUTR"/>
    <property type="match status" value="1"/>
</dbReference>
<dbReference type="PANTHER" id="PTHR30055:SF234">
    <property type="entry name" value="HTH-TYPE TRANSCRIPTIONAL REGULATOR BETI"/>
    <property type="match status" value="1"/>
</dbReference>
<dbReference type="GO" id="GO:0003700">
    <property type="term" value="F:DNA-binding transcription factor activity"/>
    <property type="evidence" value="ECO:0007669"/>
    <property type="project" value="TreeGrafter"/>
</dbReference>
<name>A0A3P3DWJ4_9RHOB</name>
<evidence type="ECO:0000256" key="3">
    <source>
        <dbReference type="ARBA" id="ARBA00023163"/>
    </source>
</evidence>
<evidence type="ECO:0000256" key="1">
    <source>
        <dbReference type="ARBA" id="ARBA00023015"/>
    </source>
</evidence>
<dbReference type="InterPro" id="IPR001647">
    <property type="entry name" value="HTH_TetR"/>
</dbReference>
<dbReference type="PROSITE" id="PS50977">
    <property type="entry name" value="HTH_TETR_2"/>
    <property type="match status" value="1"/>
</dbReference>
<dbReference type="InterPro" id="IPR009057">
    <property type="entry name" value="Homeodomain-like_sf"/>
</dbReference>
<dbReference type="SUPFAM" id="SSF48498">
    <property type="entry name" value="Tetracyclin repressor-like, C-terminal domain"/>
    <property type="match status" value="1"/>
</dbReference>
<dbReference type="Gene3D" id="1.10.10.60">
    <property type="entry name" value="Homeodomain-like"/>
    <property type="match status" value="1"/>
</dbReference>
<feature type="DNA-binding region" description="H-T-H motif" evidence="4">
    <location>
        <begin position="48"/>
        <end position="67"/>
    </location>
</feature>
<reference evidence="6 7" key="1">
    <citation type="submission" date="2018-11" db="EMBL/GenBank/DDBJ databases">
        <title>Gemmobacter sp. nov., YIM 102744-1 draft genome.</title>
        <authorList>
            <person name="Li G."/>
            <person name="Jiang Y."/>
        </authorList>
    </citation>
    <scope>NUCLEOTIDE SEQUENCE [LARGE SCALE GENOMIC DNA]</scope>
    <source>
        <strain evidence="6 7">YIM 102744-1</strain>
    </source>
</reference>
<keyword evidence="3" id="KW-0804">Transcription</keyword>